<dbReference type="InterPro" id="IPR001264">
    <property type="entry name" value="Glyco_trans_51"/>
</dbReference>
<evidence type="ECO:0000313" key="3">
    <source>
        <dbReference type="Proteomes" id="UP000595349"/>
    </source>
</evidence>
<feature type="domain" description="Glycosyl transferase family 51" evidence="1">
    <location>
        <begin position="33"/>
        <end position="72"/>
    </location>
</feature>
<dbReference type="KEGG" id="scib:HUG20_16930"/>
<dbReference type="Gene3D" id="1.10.3810.10">
    <property type="entry name" value="Biosynthetic peptidoglycan transglycosylase-like"/>
    <property type="match status" value="1"/>
</dbReference>
<dbReference type="InterPro" id="IPR036950">
    <property type="entry name" value="PBP_transglycosylase"/>
</dbReference>
<dbReference type="AlphaFoldDB" id="A0A7T6ZDK0"/>
<dbReference type="EMBL" id="CP054706">
    <property type="protein sequence ID" value="QQK81426.1"/>
    <property type="molecule type" value="Genomic_DNA"/>
</dbReference>
<accession>A0A7T6ZDK0</accession>
<organism evidence="2 3">
    <name type="scientific">Salicibibacter cibi</name>
    <dbReference type="NCBI Taxonomy" id="2743001"/>
    <lineage>
        <taxon>Bacteria</taxon>
        <taxon>Bacillati</taxon>
        <taxon>Bacillota</taxon>
        <taxon>Bacilli</taxon>
        <taxon>Bacillales</taxon>
        <taxon>Bacillaceae</taxon>
        <taxon>Salicibibacter</taxon>
    </lineage>
</organism>
<evidence type="ECO:0000313" key="2">
    <source>
        <dbReference type="EMBL" id="QQK81426.1"/>
    </source>
</evidence>
<protein>
    <submittedName>
        <fullName evidence="2">Transglycosylase domain-containing protein</fullName>
    </submittedName>
</protein>
<evidence type="ECO:0000259" key="1">
    <source>
        <dbReference type="Pfam" id="PF00912"/>
    </source>
</evidence>
<dbReference type="Pfam" id="PF00912">
    <property type="entry name" value="Transgly"/>
    <property type="match status" value="1"/>
</dbReference>
<dbReference type="InterPro" id="IPR023346">
    <property type="entry name" value="Lysozyme-like_dom_sf"/>
</dbReference>
<keyword evidence="3" id="KW-1185">Reference proteome</keyword>
<proteinExistence type="predicted"/>
<reference evidence="2 3" key="1">
    <citation type="submission" date="2020-06" db="EMBL/GenBank/DDBJ databases">
        <title>Genomic analysis of Salicibibacter sp. NKC21-4.</title>
        <authorList>
            <person name="Oh Y.J."/>
        </authorList>
    </citation>
    <scope>NUCLEOTIDE SEQUENCE [LARGE SCALE GENOMIC DNA]</scope>
    <source>
        <strain evidence="2 3">NKC21-4</strain>
    </source>
</reference>
<gene>
    <name evidence="2" type="ORF">HUG20_16930</name>
</gene>
<sequence length="91" mass="10883">MQSNKFCRRSGLNEEKLKFTEGATIYDMNDNEHGRLQGSENHSYRDIDDMPEHLKNAFIVVEDYRFYEHSGVFKCLHRCSLHFDFIRDVHL</sequence>
<dbReference type="Proteomes" id="UP000595349">
    <property type="component" value="Chromosome"/>
</dbReference>
<dbReference type="SUPFAM" id="SSF53955">
    <property type="entry name" value="Lysozyme-like"/>
    <property type="match status" value="1"/>
</dbReference>
<name>A0A7T6ZDK0_9BACI</name>
<dbReference type="RefSeq" id="WP_200085853.1">
    <property type="nucleotide sequence ID" value="NZ_CP054706.1"/>
</dbReference>